<organism evidence="1 2">
    <name type="scientific">Protopolystoma xenopodis</name>
    <dbReference type="NCBI Taxonomy" id="117903"/>
    <lineage>
        <taxon>Eukaryota</taxon>
        <taxon>Metazoa</taxon>
        <taxon>Spiralia</taxon>
        <taxon>Lophotrochozoa</taxon>
        <taxon>Platyhelminthes</taxon>
        <taxon>Monogenea</taxon>
        <taxon>Polyopisthocotylea</taxon>
        <taxon>Polystomatidea</taxon>
        <taxon>Polystomatidae</taxon>
        <taxon>Protopolystoma</taxon>
    </lineage>
</organism>
<keyword evidence="2" id="KW-1185">Reference proteome</keyword>
<evidence type="ECO:0000313" key="2">
    <source>
        <dbReference type="Proteomes" id="UP000784294"/>
    </source>
</evidence>
<dbReference type="Proteomes" id="UP000784294">
    <property type="component" value="Unassembled WGS sequence"/>
</dbReference>
<evidence type="ECO:0000313" key="1">
    <source>
        <dbReference type="EMBL" id="VEL10463.1"/>
    </source>
</evidence>
<protein>
    <submittedName>
        <fullName evidence="1">Uncharacterized protein</fullName>
    </submittedName>
</protein>
<comment type="caution">
    <text evidence="1">The sequence shown here is derived from an EMBL/GenBank/DDBJ whole genome shotgun (WGS) entry which is preliminary data.</text>
</comment>
<reference evidence="1" key="1">
    <citation type="submission" date="2018-11" db="EMBL/GenBank/DDBJ databases">
        <authorList>
            <consortium name="Pathogen Informatics"/>
        </authorList>
    </citation>
    <scope>NUCLEOTIDE SEQUENCE</scope>
</reference>
<proteinExistence type="predicted"/>
<gene>
    <name evidence="1" type="ORF">PXEA_LOCUS3903</name>
</gene>
<accession>A0A3S5A993</accession>
<dbReference type="EMBL" id="CAAALY010009075">
    <property type="protein sequence ID" value="VEL10463.1"/>
    <property type="molecule type" value="Genomic_DNA"/>
</dbReference>
<dbReference type="AlphaFoldDB" id="A0A3S5A993"/>
<sequence>MSPRSVSLQVALMKPHDLHHRYQIPFRKAIEVQALNAKNLSPEEALKAAKEASLAAEAAVTGRRPSQLVRDAEKLQEKRRFEAKVKEELRRLEKMRVDRLTDACINTCRLPGF</sequence>
<name>A0A3S5A993_9PLAT</name>